<feature type="binding site" evidence="13">
    <location>
        <position position="61"/>
    </location>
    <ligand>
        <name>[4Fe-4S] cluster</name>
        <dbReference type="ChEBI" id="CHEBI:49883"/>
        <note>4Fe-4S-S-AdoMet</note>
    </ligand>
</feature>
<evidence type="ECO:0000256" key="11">
    <source>
        <dbReference type="ARBA" id="ARBA00023014"/>
    </source>
</evidence>
<dbReference type="PIRSF" id="PIRSF001619">
    <property type="entry name" value="Biotin_synth"/>
    <property type="match status" value="1"/>
</dbReference>
<feature type="domain" description="Radical SAM core" evidence="14">
    <location>
        <begin position="42"/>
        <end position="270"/>
    </location>
</feature>
<feature type="binding site" evidence="13">
    <location>
        <position position="57"/>
    </location>
    <ligand>
        <name>[4Fe-4S] cluster</name>
        <dbReference type="ChEBI" id="CHEBI:49883"/>
        <note>4Fe-4S-S-AdoMet</note>
    </ligand>
</feature>
<proteinExistence type="inferred from homology"/>
<dbReference type="PANTHER" id="PTHR22976:SF2">
    <property type="entry name" value="BIOTIN SYNTHASE, MITOCHONDRIAL"/>
    <property type="match status" value="1"/>
</dbReference>
<comment type="cofactor">
    <cofactor evidence="13">
        <name>[2Fe-2S] cluster</name>
        <dbReference type="ChEBI" id="CHEBI:190135"/>
    </cofactor>
    <text evidence="13">Binds 1 [2Fe-2S] cluster. The cluster is coordinated with 3 cysteines and 1 arginine.</text>
</comment>
<dbReference type="SUPFAM" id="SSF102114">
    <property type="entry name" value="Radical SAM enzymes"/>
    <property type="match status" value="1"/>
</dbReference>
<keyword evidence="9 13" id="KW-0093">Biotin biosynthesis</keyword>
<protein>
    <recommendedName>
        <fullName evidence="3 13">Biotin synthase</fullName>
        <ecNumber evidence="3 13">2.8.1.6</ecNumber>
    </recommendedName>
</protein>
<evidence type="ECO:0000313" key="15">
    <source>
        <dbReference type="EMBL" id="BCN92396.1"/>
    </source>
</evidence>
<keyword evidence="5 13" id="KW-0808">Transferase</keyword>
<comment type="pathway">
    <text evidence="1 13">Cofactor biosynthesis; biotin biosynthesis; biotin from 7,8-diaminononanoate: step 2/2.</text>
</comment>
<evidence type="ECO:0000256" key="7">
    <source>
        <dbReference type="ARBA" id="ARBA00022714"/>
    </source>
</evidence>
<evidence type="ECO:0000256" key="12">
    <source>
        <dbReference type="ARBA" id="ARBA00051157"/>
    </source>
</evidence>
<dbReference type="InterPro" id="IPR006638">
    <property type="entry name" value="Elp3/MiaA/NifB-like_rSAM"/>
</dbReference>
<reference evidence="15" key="1">
    <citation type="journal article" date="2022" name="Arch. Microbiol.">
        <title>Thiomicrorhabdus immobilis sp. nov., a mesophilic sulfur-oxidizing bacterium isolated from sediment of a brackish lake in northern Japan.</title>
        <authorList>
            <person name="Kojima H."/>
            <person name="Mochizuki J."/>
            <person name="Kanda M."/>
            <person name="Watanabe T."/>
            <person name="Fukui M."/>
        </authorList>
    </citation>
    <scope>NUCLEOTIDE SEQUENCE</scope>
    <source>
        <strain evidence="15">Am19</strain>
    </source>
</reference>
<dbReference type="InterPro" id="IPR010722">
    <property type="entry name" value="BATS_dom"/>
</dbReference>
<comment type="similarity">
    <text evidence="2 13">Belongs to the radical SAM superfamily. Biotin synthase family.</text>
</comment>
<comment type="subunit">
    <text evidence="13">Homodimer.</text>
</comment>
<dbReference type="EMBL" id="AP024202">
    <property type="protein sequence ID" value="BCN92396.1"/>
    <property type="molecule type" value="Genomic_DNA"/>
</dbReference>
<accession>A0ABM7MAR5</accession>
<evidence type="ECO:0000256" key="6">
    <source>
        <dbReference type="ARBA" id="ARBA00022691"/>
    </source>
</evidence>
<dbReference type="Proteomes" id="UP001054820">
    <property type="component" value="Chromosome"/>
</dbReference>
<keyword evidence="11 13" id="KW-0411">Iron-sulfur</keyword>
<gene>
    <name evidence="13 15" type="primary">bioB</name>
    <name evidence="15" type="ORF">THMIRHAM_01810</name>
</gene>
<dbReference type="SFLD" id="SFLDG01060">
    <property type="entry name" value="BATS_domain_containing"/>
    <property type="match status" value="1"/>
</dbReference>
<feature type="binding site" evidence="13">
    <location>
        <position position="192"/>
    </location>
    <ligand>
        <name>[2Fe-2S] cluster</name>
        <dbReference type="ChEBI" id="CHEBI:190135"/>
    </ligand>
</feature>
<dbReference type="SFLD" id="SFLDF00272">
    <property type="entry name" value="biotin_synthase"/>
    <property type="match status" value="1"/>
</dbReference>
<comment type="catalytic activity">
    <reaction evidence="12 13">
        <text>(4R,5S)-dethiobiotin + (sulfur carrier)-SH + 2 reduced [2Fe-2S]-[ferredoxin] + 2 S-adenosyl-L-methionine = (sulfur carrier)-H + biotin + 2 5'-deoxyadenosine + 2 L-methionine + 2 oxidized [2Fe-2S]-[ferredoxin]</text>
        <dbReference type="Rhea" id="RHEA:22060"/>
        <dbReference type="Rhea" id="RHEA-COMP:10000"/>
        <dbReference type="Rhea" id="RHEA-COMP:10001"/>
        <dbReference type="Rhea" id="RHEA-COMP:14737"/>
        <dbReference type="Rhea" id="RHEA-COMP:14739"/>
        <dbReference type="ChEBI" id="CHEBI:17319"/>
        <dbReference type="ChEBI" id="CHEBI:29917"/>
        <dbReference type="ChEBI" id="CHEBI:33737"/>
        <dbReference type="ChEBI" id="CHEBI:33738"/>
        <dbReference type="ChEBI" id="CHEBI:57586"/>
        <dbReference type="ChEBI" id="CHEBI:57844"/>
        <dbReference type="ChEBI" id="CHEBI:59789"/>
        <dbReference type="ChEBI" id="CHEBI:64428"/>
        <dbReference type="ChEBI" id="CHEBI:149473"/>
        <dbReference type="EC" id="2.8.1.6"/>
    </reaction>
</comment>
<dbReference type="InterPro" id="IPR024177">
    <property type="entry name" value="Biotin_synthase"/>
</dbReference>
<keyword evidence="6 13" id="KW-0949">S-adenosyl-L-methionine</keyword>
<comment type="cofactor">
    <cofactor evidence="13">
        <name>[4Fe-4S] cluster</name>
        <dbReference type="ChEBI" id="CHEBI:49883"/>
    </cofactor>
    <text evidence="13">Binds 1 [4Fe-4S] cluster. The cluster is coordinated with 3 cysteines and an exchangeable S-adenosyl-L-methionine.</text>
</comment>
<dbReference type="PANTHER" id="PTHR22976">
    <property type="entry name" value="BIOTIN SYNTHASE"/>
    <property type="match status" value="1"/>
</dbReference>
<dbReference type="InterPro" id="IPR007197">
    <property type="entry name" value="rSAM"/>
</dbReference>
<evidence type="ECO:0000256" key="10">
    <source>
        <dbReference type="ARBA" id="ARBA00023004"/>
    </source>
</evidence>
<evidence type="ECO:0000256" key="4">
    <source>
        <dbReference type="ARBA" id="ARBA00022485"/>
    </source>
</evidence>
<evidence type="ECO:0000256" key="13">
    <source>
        <dbReference type="HAMAP-Rule" id="MF_01694"/>
    </source>
</evidence>
<evidence type="ECO:0000259" key="14">
    <source>
        <dbReference type="PROSITE" id="PS51918"/>
    </source>
</evidence>
<dbReference type="NCBIfam" id="TIGR00433">
    <property type="entry name" value="bioB"/>
    <property type="match status" value="1"/>
</dbReference>
<evidence type="ECO:0000256" key="8">
    <source>
        <dbReference type="ARBA" id="ARBA00022723"/>
    </source>
</evidence>
<dbReference type="CDD" id="cd01335">
    <property type="entry name" value="Radical_SAM"/>
    <property type="match status" value="1"/>
</dbReference>
<dbReference type="EC" id="2.8.1.6" evidence="3 13"/>
<keyword evidence="7 13" id="KW-0001">2Fe-2S</keyword>
<dbReference type="InterPro" id="IPR058240">
    <property type="entry name" value="rSAM_sf"/>
</dbReference>
<dbReference type="SFLD" id="SFLDS00029">
    <property type="entry name" value="Radical_SAM"/>
    <property type="match status" value="1"/>
</dbReference>
<dbReference type="Pfam" id="PF04055">
    <property type="entry name" value="Radical_SAM"/>
    <property type="match status" value="1"/>
</dbReference>
<evidence type="ECO:0000313" key="16">
    <source>
        <dbReference type="Proteomes" id="UP001054820"/>
    </source>
</evidence>
<evidence type="ECO:0000256" key="3">
    <source>
        <dbReference type="ARBA" id="ARBA00012236"/>
    </source>
</evidence>
<evidence type="ECO:0000256" key="2">
    <source>
        <dbReference type="ARBA" id="ARBA00010765"/>
    </source>
</evidence>
<dbReference type="SFLD" id="SFLDG01278">
    <property type="entry name" value="biotin_synthase_like"/>
    <property type="match status" value="1"/>
</dbReference>
<keyword evidence="16" id="KW-1185">Reference proteome</keyword>
<feature type="binding site" evidence="13">
    <location>
        <position position="101"/>
    </location>
    <ligand>
        <name>[2Fe-2S] cluster</name>
        <dbReference type="ChEBI" id="CHEBI:190135"/>
    </ligand>
</feature>
<feature type="binding site" evidence="13">
    <location>
        <position position="64"/>
    </location>
    <ligand>
        <name>[4Fe-4S] cluster</name>
        <dbReference type="ChEBI" id="CHEBI:49883"/>
        <note>4Fe-4S-S-AdoMet</note>
    </ligand>
</feature>
<name>A0ABM7MAR5_9GAMM</name>
<comment type="function">
    <text evidence="13">Catalyzes the conversion of dethiobiotin (DTB) to biotin by the insertion of a sulfur atom into dethiobiotin via a radical-based mechanism.</text>
</comment>
<dbReference type="PROSITE" id="PS51918">
    <property type="entry name" value="RADICAL_SAM"/>
    <property type="match status" value="1"/>
</dbReference>
<dbReference type="RefSeq" id="WP_237262097.1">
    <property type="nucleotide sequence ID" value="NZ_AP024202.1"/>
</dbReference>
<dbReference type="InterPro" id="IPR002684">
    <property type="entry name" value="Biotin_synth/BioAB"/>
</dbReference>
<sequence>MQNIGEIRHDWTVDEIRAIMDQPFNDLMFQAQSVHRQYFNPNEVQTSTLVNIKSGGCAEDCSYCSQSARNHTDIEKEQMMEVQEVIEQALVAKERGATRLCMGAAWRNPTKKDFPRVLEMVRVVKDLGLETCLTLGMLNDDQVKQLKEAGLDYYNHNLDTSEAFYPKIITTRNYQDRLDTIDKVQEAGINVCSGGIIGMGEQHTDRAELLRTFATMRMHPNSVPINLLVPIEGTPLAHMKGKTDSFEFIRVIAAARIVMPQTYVRLSAGRMTLTDEAQALCFFAGANSIFYGDKLLTTENPESDHDIQLFKKLGIQMQQNVKAEAKAKKMAEQITELTA</sequence>
<dbReference type="HAMAP" id="MF_01694">
    <property type="entry name" value="BioB"/>
    <property type="match status" value="1"/>
</dbReference>
<dbReference type="Pfam" id="PF06968">
    <property type="entry name" value="BATS"/>
    <property type="match status" value="1"/>
</dbReference>
<evidence type="ECO:0000256" key="5">
    <source>
        <dbReference type="ARBA" id="ARBA00022679"/>
    </source>
</evidence>
<dbReference type="SMART" id="SM00729">
    <property type="entry name" value="Elp3"/>
    <property type="match status" value="1"/>
</dbReference>
<evidence type="ECO:0000256" key="9">
    <source>
        <dbReference type="ARBA" id="ARBA00022756"/>
    </source>
</evidence>
<keyword evidence="4 13" id="KW-0004">4Fe-4S</keyword>
<dbReference type="InterPro" id="IPR013785">
    <property type="entry name" value="Aldolase_TIM"/>
</dbReference>
<dbReference type="SMART" id="SM00876">
    <property type="entry name" value="BATS"/>
    <property type="match status" value="1"/>
</dbReference>
<keyword evidence="10 13" id="KW-0408">Iron</keyword>
<feature type="binding site" evidence="13">
    <location>
        <position position="265"/>
    </location>
    <ligand>
        <name>[2Fe-2S] cluster</name>
        <dbReference type="ChEBI" id="CHEBI:190135"/>
    </ligand>
</feature>
<organism evidence="15 16">
    <name type="scientific">Thiomicrorhabdus immobilis</name>
    <dbReference type="NCBI Taxonomy" id="2791037"/>
    <lineage>
        <taxon>Bacteria</taxon>
        <taxon>Pseudomonadati</taxon>
        <taxon>Pseudomonadota</taxon>
        <taxon>Gammaproteobacteria</taxon>
        <taxon>Thiotrichales</taxon>
        <taxon>Piscirickettsiaceae</taxon>
        <taxon>Thiomicrorhabdus</taxon>
    </lineage>
</organism>
<feature type="binding site" evidence="13">
    <location>
        <position position="132"/>
    </location>
    <ligand>
        <name>[2Fe-2S] cluster</name>
        <dbReference type="ChEBI" id="CHEBI:190135"/>
    </ligand>
</feature>
<dbReference type="Gene3D" id="3.20.20.70">
    <property type="entry name" value="Aldolase class I"/>
    <property type="match status" value="1"/>
</dbReference>
<keyword evidence="8 13" id="KW-0479">Metal-binding</keyword>
<evidence type="ECO:0000256" key="1">
    <source>
        <dbReference type="ARBA" id="ARBA00004942"/>
    </source>
</evidence>